<dbReference type="EMBL" id="PQXN01000034">
    <property type="protein sequence ID" value="TGO60625.1"/>
    <property type="molecule type" value="Genomic_DNA"/>
</dbReference>
<reference evidence="3 4" key="1">
    <citation type="submission" date="2017-12" db="EMBL/GenBank/DDBJ databases">
        <title>Comparative genomics of Botrytis spp.</title>
        <authorList>
            <person name="Valero-Jimenez C.A."/>
            <person name="Tapia P."/>
            <person name="Veloso J."/>
            <person name="Silva-Moreno E."/>
            <person name="Staats M."/>
            <person name="Valdes J.H."/>
            <person name="Van Kan J.A.L."/>
        </authorList>
    </citation>
    <scope>NUCLEOTIDE SEQUENCE [LARGE SCALE GENOMIC DNA]</scope>
    <source>
        <strain evidence="3 4">MUCL11595</strain>
    </source>
</reference>
<protein>
    <submittedName>
        <fullName evidence="3">Uncharacterized protein</fullName>
    </submittedName>
</protein>
<keyword evidence="2" id="KW-0472">Membrane</keyword>
<feature type="compositionally biased region" description="Basic and acidic residues" evidence="1">
    <location>
        <begin position="130"/>
        <end position="141"/>
    </location>
</feature>
<keyword evidence="2" id="KW-0812">Transmembrane</keyword>
<keyword evidence="4" id="KW-1185">Reference proteome</keyword>
<evidence type="ECO:0000256" key="1">
    <source>
        <dbReference type="SAM" id="MobiDB-lite"/>
    </source>
</evidence>
<evidence type="ECO:0000256" key="2">
    <source>
        <dbReference type="SAM" id="Phobius"/>
    </source>
</evidence>
<organism evidence="3 4">
    <name type="scientific">Botryotinia convoluta</name>
    <dbReference type="NCBI Taxonomy" id="54673"/>
    <lineage>
        <taxon>Eukaryota</taxon>
        <taxon>Fungi</taxon>
        <taxon>Dikarya</taxon>
        <taxon>Ascomycota</taxon>
        <taxon>Pezizomycotina</taxon>
        <taxon>Leotiomycetes</taxon>
        <taxon>Helotiales</taxon>
        <taxon>Sclerotiniaceae</taxon>
        <taxon>Botryotinia</taxon>
    </lineage>
</organism>
<keyword evidence="2" id="KW-1133">Transmembrane helix</keyword>
<gene>
    <name evidence="3" type="ORF">BCON_0034g00610</name>
</gene>
<feature type="transmembrane region" description="Helical" evidence="2">
    <location>
        <begin position="94"/>
        <end position="115"/>
    </location>
</feature>
<dbReference type="AlphaFoldDB" id="A0A4Z1IGW1"/>
<evidence type="ECO:0000313" key="3">
    <source>
        <dbReference type="EMBL" id="TGO60625.1"/>
    </source>
</evidence>
<name>A0A4Z1IGW1_9HELO</name>
<feature type="region of interest" description="Disordered" evidence="1">
    <location>
        <begin position="126"/>
        <end position="167"/>
    </location>
</feature>
<dbReference type="OrthoDB" id="5414836at2759"/>
<proteinExistence type="predicted"/>
<sequence length="167" mass="17908">MSLLSSIPDACISANSPNPTAAIENSLEPKLGQFIQYCASLNATTIASTPSGSPYTTITATNTQSISLLDGSTTTVTFANTITLRAQKVPFHGVVFGSIFGGLAIIAFGGIYWKFLRHRHLRKSRVGRGAGDENGHEKAQLHSDCIPPKNPEEIDGHQKPQSQNCQR</sequence>
<comment type="caution">
    <text evidence="3">The sequence shown here is derived from an EMBL/GenBank/DDBJ whole genome shotgun (WGS) entry which is preliminary data.</text>
</comment>
<accession>A0A4Z1IGW1</accession>
<evidence type="ECO:0000313" key="4">
    <source>
        <dbReference type="Proteomes" id="UP000297527"/>
    </source>
</evidence>
<dbReference type="Proteomes" id="UP000297527">
    <property type="component" value="Unassembled WGS sequence"/>
</dbReference>